<proteinExistence type="predicted"/>
<feature type="region of interest" description="Disordered" evidence="1">
    <location>
        <begin position="192"/>
        <end position="236"/>
    </location>
</feature>
<dbReference type="SMART" id="SM00216">
    <property type="entry name" value="VWD"/>
    <property type="match status" value="1"/>
</dbReference>
<evidence type="ECO:0000313" key="4">
    <source>
        <dbReference type="Proteomes" id="UP001432222"/>
    </source>
</evidence>
<feature type="compositionally biased region" description="Low complexity" evidence="1">
    <location>
        <begin position="208"/>
        <end position="229"/>
    </location>
</feature>
<dbReference type="Pfam" id="PF00094">
    <property type="entry name" value="VWD"/>
    <property type="match status" value="1"/>
</dbReference>
<evidence type="ECO:0000256" key="1">
    <source>
        <dbReference type="SAM" id="MobiDB-lite"/>
    </source>
</evidence>
<dbReference type="EMBL" id="CP108110">
    <property type="protein sequence ID" value="WUQ82252.1"/>
    <property type="molecule type" value="Genomic_DNA"/>
</dbReference>
<accession>A0ABZ1TTK6</accession>
<dbReference type="PROSITE" id="PS51233">
    <property type="entry name" value="VWFD"/>
    <property type="match status" value="1"/>
</dbReference>
<name>A0ABZ1TTK6_9ACTN</name>
<dbReference type="Gene3D" id="2.60.120.380">
    <property type="match status" value="7"/>
</dbReference>
<evidence type="ECO:0000313" key="3">
    <source>
        <dbReference type="EMBL" id="WUQ82252.1"/>
    </source>
</evidence>
<dbReference type="Proteomes" id="UP001432222">
    <property type="component" value="Chromosome"/>
</dbReference>
<feature type="domain" description="VWFD" evidence="2">
    <location>
        <begin position="321"/>
        <end position="504"/>
    </location>
</feature>
<evidence type="ECO:0000259" key="2">
    <source>
        <dbReference type="PROSITE" id="PS51233"/>
    </source>
</evidence>
<organism evidence="3 4">
    <name type="scientific">Kitasatospora purpeofusca</name>
    <dbReference type="NCBI Taxonomy" id="67352"/>
    <lineage>
        <taxon>Bacteria</taxon>
        <taxon>Bacillati</taxon>
        <taxon>Actinomycetota</taxon>
        <taxon>Actinomycetes</taxon>
        <taxon>Kitasatosporales</taxon>
        <taxon>Streptomycetaceae</taxon>
        <taxon>Kitasatospora</taxon>
    </lineage>
</organism>
<keyword evidence="4" id="KW-1185">Reference proteome</keyword>
<dbReference type="RefSeq" id="WP_328953318.1">
    <property type="nucleotide sequence ID" value="NZ_CP108110.1"/>
</dbReference>
<sequence length="1923" mass="196902">MSGEKKRCINGYDYTTRRRLKKAPGCLQAGPPGLVLRRTACGPGVEAIGQARAVKYLSDRLETPSQGTISPNVQWEMQLPDSKRPDIVVYDRADAAAGVDVYEAKTTENKDYADWGTQVDGYIQHFRGQGMTGVRRGTVLNKWGPYRDEFQVWDSKESCKLPAGDEGYTRRTYVATSPQAGLLHIEQDESKAVCDKDRVQPPSPPISQPSSQPTSQPTSSPSSTPTAEPTTPPVLPVPIPVSAELLEKIEVLARDGIPQSALAAGAATVVAAGLIAELEAWLGTAAGVAFLVEVGLTAPGALALGGVALATLILWYLVDHYGGSANGDPHLTTVDGLNYDLQSVGEFLLAESERYNFTIQGRFAPLWAGSDVSKVDRVVMDVNDHRVEFDTNGFTLDGSPYPLQSGKLLSLGEGAYVTRDSSNRYLVTWQGVGGPVFTWSYGKVGLWVPPAADSDLVGLLGNADGDPANDLRYTNGTQLPANAPAALLHGDYADSWRVTAESSLFRYGPGQSTATFTDVAFPRSVVTWHDLAPDQVALASTQCEAAGVPAGPAFNGCVLDLALTADTRFATAAAQRKTVGTDPQARGVDTAGDLATDFEGGSLPPNLVPSRLAADPGTTSFAGPFTSTESYRSYVQGLPPHLGGTLAFDLLAIGDWTTPGSEAKTVTVRTDRGTPVVITPSALTPVATGTLSGNVPYTRYRVTVPFTHGGSQAEFAIAATGVSGIGGQAFGVDNLALHVDVVPPQSFTATLPLTVSDGVPGPGAGNLENAAAQDEYRFDLPAGSAVYVRPTACPGGNANLRWSLLTPTGATAGSGYGCQGAEVRSPAAGTHRLSVTTQNDAAGRYALQVTAIPADAAATAATDGTASTVTVNAPGQNGVWSFHGTAGQRIYTDLSGGTLGDFDAQVSLRKPDGSVLLDAQYCGAACGFEPVTLPVDGTYTLRYDPRAAATGPLTARIFTVTDTSAAIPADGTASRQSTTLPGQNAVWTFNGTTGQRIYIGLSDGTIGGVAARAVLLKPDGGTLFSSYCATACVFDTAALPATGTYRLVFDPVGNRVGSLTAKLWSVPADLSTAIAGDGTPSTLTTTVPGQNGAWTFAGTAGQRVSFGFSGGTLDSLKAQVSVLKPDGSVLRSPQYCGPTCTFATTALPADGTYRLVFDPVGASVGSMTASVSTDVAGTVLLDGTASTLTTTAPGQNGAWTFAGTAGQRVYLDLSGGTFTSLKAEVSVLKPDGSTFLSSQYCGTSCGFDTTALPVDGTYTVALRSSGGVAGSLTAKAWAVPADATSAIATDGTANRLTTTVPGQNGTWTFAGTAGQRVAFGFSGGTLDSLKVQVSVLKPDGSVLRSPQYCGPTCTFATTALPADGTYRVLFDPVGASVGSMTASVSAEVVRQLALDGTASTLTTTAPGQNGAWTFAGTAGQRVFLEFSGGTFTSLKAELSVLKPDGSVLRSSQYCGTSCVFDTTALPVDGTYTVALRSSGGVAGSLTGKAWAVPADPTAAVAPGDAPSTLTTTVPGQNGVWTFAGTAGQRVAFGFSGGTLDSLKVQVSVLKPDGSVLRSPQYCGPTCTFATTALPADGAYRVLFDPVGASVGSMTASVSTDVVRPLLLDGTASTLTTAVPGQNGAWTFAGTAGQRVYLDLSGGTFTSLKAEVSVLKPDGSVLLASQYCGTSCGFDTTALPVDGTYTVALRSSGGIAGSLTAKLWTVPAWPTTAIATDGTANRVTVATPGQNGVWTFTGTAGRRIFVDLSAGTVDSLKAKVSVLKPDGSVWRASQYCGDACFFDTAALPVDGTYSVVFDLQGAAVGSLTAKVWTVPADATVPLPTDGAAVALSTAVPGQNGAWTFTAGAGQKAVFAFSAGVGGGSLGAKVWVLKPDGSVLLSSQYCGASCSFGATTLPVAGTYTVVFDPQGAVVAALTAKLTLTG</sequence>
<reference evidence="3" key="1">
    <citation type="submission" date="2022-10" db="EMBL/GenBank/DDBJ databases">
        <title>The complete genomes of actinobacterial strains from the NBC collection.</title>
        <authorList>
            <person name="Joergensen T.S."/>
            <person name="Alvarez Arevalo M."/>
            <person name="Sterndorff E.B."/>
            <person name="Faurdal D."/>
            <person name="Vuksanovic O."/>
            <person name="Mourched A.-S."/>
            <person name="Charusanti P."/>
            <person name="Shaw S."/>
            <person name="Blin K."/>
            <person name="Weber T."/>
        </authorList>
    </citation>
    <scope>NUCLEOTIDE SEQUENCE</scope>
    <source>
        <strain evidence="3">NBC_00222</strain>
    </source>
</reference>
<protein>
    <submittedName>
        <fullName evidence="3">VWD domain-containing protein</fullName>
    </submittedName>
</protein>
<dbReference type="InterPro" id="IPR001846">
    <property type="entry name" value="VWF_type-D"/>
</dbReference>
<gene>
    <name evidence="3" type="ORF">OHA16_04185</name>
</gene>